<dbReference type="InterPro" id="IPR036388">
    <property type="entry name" value="WH-like_DNA-bd_sf"/>
</dbReference>
<comment type="caution">
    <text evidence="2">The sequence shown here is derived from an EMBL/GenBank/DDBJ whole genome shotgun (WGS) entry which is preliminary data.</text>
</comment>
<accession>A0A2T2XKX4</accession>
<name>A0A2T2XKX4_9FIRM</name>
<dbReference type="SMART" id="SM00418">
    <property type="entry name" value="HTH_ARSR"/>
    <property type="match status" value="1"/>
</dbReference>
<dbReference type="GO" id="GO:0003700">
    <property type="term" value="F:DNA-binding transcription factor activity"/>
    <property type="evidence" value="ECO:0007669"/>
    <property type="project" value="InterPro"/>
</dbReference>
<dbReference type="InterPro" id="IPR036390">
    <property type="entry name" value="WH_DNA-bd_sf"/>
</dbReference>
<dbReference type="SUPFAM" id="SSF46785">
    <property type="entry name" value="Winged helix' DNA-binding domain"/>
    <property type="match status" value="1"/>
</dbReference>
<gene>
    <name evidence="2" type="ORF">C7B46_01665</name>
</gene>
<dbReference type="GO" id="GO:0046686">
    <property type="term" value="P:response to cadmium ion"/>
    <property type="evidence" value="ECO:0007669"/>
    <property type="project" value="TreeGrafter"/>
</dbReference>
<dbReference type="GO" id="GO:0032791">
    <property type="term" value="F:lead ion binding"/>
    <property type="evidence" value="ECO:0007669"/>
    <property type="project" value="TreeGrafter"/>
</dbReference>
<dbReference type="InterPro" id="IPR011991">
    <property type="entry name" value="ArsR-like_HTH"/>
</dbReference>
<sequence length="245" mass="27420">MLLWKRSDLKGANQVIPDIVEIASLIGDESRAAMLMYLADGRSLPANELARAAGVTPQTASAHLAKMVHGGLLVAEPYGRHRYYRLANAEVGLALESLNAIANPKPIRSLRQSEQVRALRFARTCYDHLAGDLGVALTDMMREGGLIQEVGRDYVVTVDGERWFEGFDIDLDALRRSRRHFARQCLDWSARRHHLAGALGSAMMNRLLELKWIERIPGGRAMRVTETGFREMERDLKISLSSALR</sequence>
<dbReference type="PROSITE" id="PS50987">
    <property type="entry name" value="HTH_ARSR_2"/>
    <property type="match status" value="1"/>
</dbReference>
<dbReference type="EMBL" id="PXYW01000003">
    <property type="protein sequence ID" value="PSR35143.1"/>
    <property type="molecule type" value="Genomic_DNA"/>
</dbReference>
<evidence type="ECO:0000313" key="3">
    <source>
        <dbReference type="Proteomes" id="UP000242972"/>
    </source>
</evidence>
<dbReference type="InterPro" id="IPR001845">
    <property type="entry name" value="HTH_ArsR_DNA-bd_dom"/>
</dbReference>
<reference evidence="2 3" key="1">
    <citation type="journal article" date="2014" name="BMC Genomics">
        <title>Comparison of environmental and isolate Sulfobacillus genomes reveals diverse carbon, sulfur, nitrogen, and hydrogen metabolisms.</title>
        <authorList>
            <person name="Justice N.B."/>
            <person name="Norman A."/>
            <person name="Brown C.T."/>
            <person name="Singh A."/>
            <person name="Thomas B.C."/>
            <person name="Banfield J.F."/>
        </authorList>
    </citation>
    <scope>NUCLEOTIDE SEQUENCE [LARGE SCALE GENOMIC DNA]</scope>
    <source>
        <strain evidence="2">AMDSBA4</strain>
    </source>
</reference>
<feature type="domain" description="HTH arsR-type" evidence="1">
    <location>
        <begin position="11"/>
        <end position="106"/>
    </location>
</feature>
<dbReference type="CDD" id="cd00090">
    <property type="entry name" value="HTH_ARSR"/>
    <property type="match status" value="1"/>
</dbReference>
<dbReference type="PANTHER" id="PTHR39168:SF1">
    <property type="entry name" value="TRANSCRIPTIONAL REGULATORY PROTEIN"/>
    <property type="match status" value="1"/>
</dbReference>
<evidence type="ECO:0000259" key="1">
    <source>
        <dbReference type="PROSITE" id="PS50987"/>
    </source>
</evidence>
<evidence type="ECO:0000313" key="2">
    <source>
        <dbReference type="EMBL" id="PSR35143.1"/>
    </source>
</evidence>
<dbReference type="InterPro" id="IPR052543">
    <property type="entry name" value="HTH_Metal-responsive_Reg"/>
</dbReference>
<dbReference type="GO" id="GO:0003677">
    <property type="term" value="F:DNA binding"/>
    <property type="evidence" value="ECO:0007669"/>
    <property type="project" value="TreeGrafter"/>
</dbReference>
<dbReference type="AlphaFoldDB" id="A0A2T2XKX4"/>
<organism evidence="2 3">
    <name type="scientific">Sulfobacillus benefaciens</name>
    <dbReference type="NCBI Taxonomy" id="453960"/>
    <lineage>
        <taxon>Bacteria</taxon>
        <taxon>Bacillati</taxon>
        <taxon>Bacillota</taxon>
        <taxon>Clostridia</taxon>
        <taxon>Eubacteriales</taxon>
        <taxon>Clostridiales Family XVII. Incertae Sedis</taxon>
        <taxon>Sulfobacillus</taxon>
    </lineage>
</organism>
<dbReference type="Proteomes" id="UP000242972">
    <property type="component" value="Unassembled WGS sequence"/>
</dbReference>
<dbReference type="GO" id="GO:0010288">
    <property type="term" value="P:response to lead ion"/>
    <property type="evidence" value="ECO:0007669"/>
    <property type="project" value="TreeGrafter"/>
</dbReference>
<protein>
    <submittedName>
        <fullName evidence="2">Transcriptional regulator</fullName>
    </submittedName>
</protein>
<dbReference type="Gene3D" id="1.10.10.10">
    <property type="entry name" value="Winged helix-like DNA-binding domain superfamily/Winged helix DNA-binding domain"/>
    <property type="match status" value="1"/>
</dbReference>
<proteinExistence type="predicted"/>
<dbReference type="GO" id="GO:0097063">
    <property type="term" value="F:cadmium ion sensor activity"/>
    <property type="evidence" value="ECO:0007669"/>
    <property type="project" value="TreeGrafter"/>
</dbReference>
<dbReference type="Pfam" id="PF12840">
    <property type="entry name" value="HTH_20"/>
    <property type="match status" value="1"/>
</dbReference>
<dbReference type="PANTHER" id="PTHR39168">
    <property type="entry name" value="TRANSCRIPTIONAL REGULATOR-RELATED"/>
    <property type="match status" value="1"/>
</dbReference>